<name>A0A1I0R2G2_9FIRM</name>
<dbReference type="CDD" id="cd00093">
    <property type="entry name" value="HTH_XRE"/>
    <property type="match status" value="1"/>
</dbReference>
<dbReference type="OrthoDB" id="9812495at2"/>
<dbReference type="RefSeq" id="WP_092455146.1">
    <property type="nucleotide sequence ID" value="NZ_FOJI01000011.1"/>
</dbReference>
<dbReference type="AlphaFoldDB" id="A0A1I0R2G2"/>
<organism evidence="3 4">
    <name type="scientific">[Clostridium] fimetarium</name>
    <dbReference type="NCBI Taxonomy" id="99656"/>
    <lineage>
        <taxon>Bacteria</taxon>
        <taxon>Bacillati</taxon>
        <taxon>Bacillota</taxon>
        <taxon>Clostridia</taxon>
        <taxon>Lachnospirales</taxon>
        <taxon>Lachnospiraceae</taxon>
    </lineage>
</organism>
<dbReference type="EMBL" id="FOJI01000011">
    <property type="protein sequence ID" value="SEW34661.1"/>
    <property type="molecule type" value="Genomic_DNA"/>
</dbReference>
<feature type="domain" description="HTH cro/C1-type" evidence="2">
    <location>
        <begin position="14"/>
        <end position="64"/>
    </location>
</feature>
<dbReference type="InterPro" id="IPR010982">
    <property type="entry name" value="Lambda_DNA-bd_dom_sf"/>
</dbReference>
<reference evidence="3 4" key="1">
    <citation type="submission" date="2016-10" db="EMBL/GenBank/DDBJ databases">
        <authorList>
            <person name="de Groot N.N."/>
        </authorList>
    </citation>
    <scope>NUCLEOTIDE SEQUENCE [LARGE SCALE GENOMIC DNA]</scope>
    <source>
        <strain evidence="3 4">DSM 9179</strain>
    </source>
</reference>
<gene>
    <name evidence="3" type="ORF">SAMN05421659_11197</name>
</gene>
<dbReference type="SUPFAM" id="SSF47413">
    <property type="entry name" value="lambda repressor-like DNA-binding domains"/>
    <property type="match status" value="1"/>
</dbReference>
<proteinExistence type="predicted"/>
<dbReference type="InterPro" id="IPR001387">
    <property type="entry name" value="Cro/C1-type_HTH"/>
</dbReference>
<dbReference type="PANTHER" id="PTHR46558">
    <property type="entry name" value="TRACRIPTIONAL REGULATORY PROTEIN-RELATED-RELATED"/>
    <property type="match status" value="1"/>
</dbReference>
<accession>A0A1I0R2G2</accession>
<keyword evidence="1" id="KW-0238">DNA-binding</keyword>
<dbReference type="Proteomes" id="UP000199701">
    <property type="component" value="Unassembled WGS sequence"/>
</dbReference>
<dbReference type="PROSITE" id="PS50943">
    <property type="entry name" value="HTH_CROC1"/>
    <property type="match status" value="1"/>
</dbReference>
<dbReference type="GO" id="GO:0003677">
    <property type="term" value="F:DNA binding"/>
    <property type="evidence" value="ECO:0007669"/>
    <property type="project" value="UniProtKB-KW"/>
</dbReference>
<dbReference type="PANTHER" id="PTHR46558:SF11">
    <property type="entry name" value="HTH-TYPE TRANSCRIPTIONAL REGULATOR XRE"/>
    <property type="match status" value="1"/>
</dbReference>
<sequence>MKEINLASVVSVKRKEKKITQDGLANYLGVSKAAISKWETAQSYPDITMLPHIATYFDITIDELIGYEPQMESTEIKKLYHKLSHQFAKEPFDIVHERCNVIIKKYYSCFPLLLQIGILLLNHSMLAGSTEKTQKVIEQDKQLFERVKSETDDVHVAKQALYLEAYCCLMQNNPAEVLVLLEGTDTLSMSNRGLFAQAFYMMGNIPKAKEKIQMQIYENIVEMFGAFPMLFTLNTDDPVKLDECVERALALEKIFAVKRFHPAIVITMLLSAAGTYATINNKEKTLELLEEYAKVSASGIFPFKLHGDEFFDMVDGALANLDLGTEMVRSEETVKQSMLQGVTLTPVFQQYSNDVRFKSVVKMLESI</sequence>
<dbReference type="SMART" id="SM00530">
    <property type="entry name" value="HTH_XRE"/>
    <property type="match status" value="1"/>
</dbReference>
<keyword evidence="4" id="KW-1185">Reference proteome</keyword>
<evidence type="ECO:0000313" key="4">
    <source>
        <dbReference type="Proteomes" id="UP000199701"/>
    </source>
</evidence>
<evidence type="ECO:0000256" key="1">
    <source>
        <dbReference type="ARBA" id="ARBA00023125"/>
    </source>
</evidence>
<evidence type="ECO:0000259" key="2">
    <source>
        <dbReference type="PROSITE" id="PS50943"/>
    </source>
</evidence>
<evidence type="ECO:0000313" key="3">
    <source>
        <dbReference type="EMBL" id="SEW34661.1"/>
    </source>
</evidence>
<dbReference type="Gene3D" id="1.10.260.40">
    <property type="entry name" value="lambda repressor-like DNA-binding domains"/>
    <property type="match status" value="1"/>
</dbReference>
<dbReference type="Pfam" id="PF01381">
    <property type="entry name" value="HTH_3"/>
    <property type="match status" value="1"/>
</dbReference>
<protein>
    <submittedName>
        <fullName evidence="3">Transcriptional regulator, contains XRE-family HTH domain</fullName>
    </submittedName>
</protein>
<dbReference type="STRING" id="99656.SAMN05421659_11197"/>